<dbReference type="EMBL" id="GBXM01067126">
    <property type="protein sequence ID" value="JAH41451.1"/>
    <property type="molecule type" value="Transcribed_RNA"/>
</dbReference>
<proteinExistence type="predicted"/>
<name>A0A0E9SJH0_ANGAN</name>
<organism evidence="1">
    <name type="scientific">Anguilla anguilla</name>
    <name type="common">European freshwater eel</name>
    <name type="synonym">Muraena anguilla</name>
    <dbReference type="NCBI Taxonomy" id="7936"/>
    <lineage>
        <taxon>Eukaryota</taxon>
        <taxon>Metazoa</taxon>
        <taxon>Chordata</taxon>
        <taxon>Craniata</taxon>
        <taxon>Vertebrata</taxon>
        <taxon>Euteleostomi</taxon>
        <taxon>Actinopterygii</taxon>
        <taxon>Neopterygii</taxon>
        <taxon>Teleostei</taxon>
        <taxon>Anguilliformes</taxon>
        <taxon>Anguillidae</taxon>
        <taxon>Anguilla</taxon>
    </lineage>
</organism>
<reference evidence="1" key="2">
    <citation type="journal article" date="2015" name="Fish Shellfish Immunol.">
        <title>Early steps in the European eel (Anguilla anguilla)-Vibrio vulnificus interaction in the gills: Role of the RtxA13 toxin.</title>
        <authorList>
            <person name="Callol A."/>
            <person name="Pajuelo D."/>
            <person name="Ebbesson L."/>
            <person name="Teles M."/>
            <person name="MacKenzie S."/>
            <person name="Amaro C."/>
        </authorList>
    </citation>
    <scope>NUCLEOTIDE SEQUENCE</scope>
</reference>
<evidence type="ECO:0000313" key="1">
    <source>
        <dbReference type="EMBL" id="JAH41451.1"/>
    </source>
</evidence>
<reference evidence="1" key="1">
    <citation type="submission" date="2014-11" db="EMBL/GenBank/DDBJ databases">
        <authorList>
            <person name="Amaro Gonzalez C."/>
        </authorList>
    </citation>
    <scope>NUCLEOTIDE SEQUENCE</scope>
</reference>
<sequence length="17" mass="1750">MNMGLLPFALCSALVAV</sequence>
<dbReference type="AlphaFoldDB" id="A0A0E9SJH0"/>
<accession>A0A0E9SJH0</accession>
<protein>
    <submittedName>
        <fullName evidence="1">Uncharacterized protein</fullName>
    </submittedName>
</protein>